<dbReference type="SUPFAM" id="SSF53187">
    <property type="entry name" value="Zn-dependent exopeptidases"/>
    <property type="match status" value="1"/>
</dbReference>
<dbReference type="GO" id="GO:0046872">
    <property type="term" value="F:metal ion binding"/>
    <property type="evidence" value="ECO:0007669"/>
    <property type="project" value="UniProtKB-KW"/>
</dbReference>
<evidence type="ECO:0000313" key="6">
    <source>
        <dbReference type="EMBL" id="SFM33062.1"/>
    </source>
</evidence>
<dbReference type="Pfam" id="PF24827">
    <property type="entry name" value="AstE_AspA_cat"/>
    <property type="match status" value="1"/>
</dbReference>
<dbReference type="InterPro" id="IPR055438">
    <property type="entry name" value="AstE_AspA_cat"/>
</dbReference>
<proteinExistence type="predicted"/>
<keyword evidence="4" id="KW-0862">Zinc</keyword>
<dbReference type="EMBL" id="FOUO01000003">
    <property type="protein sequence ID" value="SFM33062.1"/>
    <property type="molecule type" value="Genomic_DNA"/>
</dbReference>
<keyword evidence="7" id="KW-1185">Reference proteome</keyword>
<comment type="cofactor">
    <cofactor evidence="1">
        <name>Zn(2+)</name>
        <dbReference type="ChEBI" id="CHEBI:29105"/>
    </cofactor>
</comment>
<reference evidence="6 7" key="1">
    <citation type="submission" date="2016-10" db="EMBL/GenBank/DDBJ databases">
        <authorList>
            <person name="de Groot N.N."/>
        </authorList>
    </citation>
    <scope>NUCLEOTIDE SEQUENCE [LARGE SCALE GENOMIC DNA]</scope>
    <source>
        <strain evidence="6 7">DSM 4180</strain>
    </source>
</reference>
<evidence type="ECO:0000313" key="7">
    <source>
        <dbReference type="Proteomes" id="UP000199556"/>
    </source>
</evidence>
<protein>
    <submittedName>
        <fullName evidence="6">Succinylglutamate desuccinylase / Aspartoacylase family protein</fullName>
    </submittedName>
</protein>
<dbReference type="Gene3D" id="3.40.630.10">
    <property type="entry name" value="Zn peptidases"/>
    <property type="match status" value="1"/>
</dbReference>
<keyword evidence="2" id="KW-0479">Metal-binding</keyword>
<dbReference type="STRING" id="195064.SAMN05421721_1036"/>
<evidence type="ECO:0000256" key="2">
    <source>
        <dbReference type="ARBA" id="ARBA00022723"/>
    </source>
</evidence>
<evidence type="ECO:0000256" key="4">
    <source>
        <dbReference type="ARBA" id="ARBA00022833"/>
    </source>
</evidence>
<keyword evidence="3" id="KW-0378">Hydrolase</keyword>
<dbReference type="CDD" id="cd06256">
    <property type="entry name" value="M14_ASTE_ASPA-like"/>
    <property type="match status" value="1"/>
</dbReference>
<organism evidence="6 7">
    <name type="scientific">Ectothiorhodospira mobilis</name>
    <dbReference type="NCBI Taxonomy" id="195064"/>
    <lineage>
        <taxon>Bacteria</taxon>
        <taxon>Pseudomonadati</taxon>
        <taxon>Pseudomonadota</taxon>
        <taxon>Gammaproteobacteria</taxon>
        <taxon>Chromatiales</taxon>
        <taxon>Ectothiorhodospiraceae</taxon>
        <taxon>Ectothiorhodospira</taxon>
    </lineage>
</organism>
<accession>A0A1I4PZ32</accession>
<dbReference type="AlphaFoldDB" id="A0A1I4PZ32"/>
<evidence type="ECO:0000256" key="1">
    <source>
        <dbReference type="ARBA" id="ARBA00001947"/>
    </source>
</evidence>
<gene>
    <name evidence="6" type="ORF">SAMN05421721_1036</name>
</gene>
<feature type="domain" description="Succinylglutamate desuccinylase/Aspartoacylase catalytic" evidence="5">
    <location>
        <begin position="49"/>
        <end position="161"/>
    </location>
</feature>
<name>A0A1I4PZ32_ECTMO</name>
<dbReference type="Proteomes" id="UP000199556">
    <property type="component" value="Unassembled WGS sequence"/>
</dbReference>
<sequence length="347" mass="37863">MGIMLRECDHLPEGFLETPARRIHRIVPEPTLFHLPGRREPPLFVCVLLHGNEPVGLEAVQALLREMPTPLPRALSLFVGNVQAAAQGVRVLEGQPDFNRIWPGGEHTDGPEARRMQAVVDRMAERGVFASVDLHNNTGLNPHYGCVNRLDPPYLHLAALFARTVVHFTSPRGVQSLAMAPLCPAVTLECGRPGDPHGVAHARDYLQACMHLCTLPDTPVPQHDLDLFHTAARVQVPPEVGIAFAPGEADLVFDTDLDHMNFRELPAGTALARVRPGSGARVTARDETGREVTGRYFAVDGDRLVLTRPAMPSMLTLDASIVRQDCLCYLMERMAPPGAPPAIMDAG</sequence>
<evidence type="ECO:0000256" key="3">
    <source>
        <dbReference type="ARBA" id="ARBA00022801"/>
    </source>
</evidence>
<dbReference type="GO" id="GO:0016788">
    <property type="term" value="F:hydrolase activity, acting on ester bonds"/>
    <property type="evidence" value="ECO:0007669"/>
    <property type="project" value="InterPro"/>
</dbReference>
<evidence type="ECO:0000259" key="5">
    <source>
        <dbReference type="Pfam" id="PF24827"/>
    </source>
</evidence>